<organism evidence="2 3">
    <name type="scientific">Candidatus Cryptobacteroides faecigallinarum</name>
    <dbReference type="NCBI Taxonomy" id="2840763"/>
    <lineage>
        <taxon>Bacteria</taxon>
        <taxon>Pseudomonadati</taxon>
        <taxon>Bacteroidota</taxon>
        <taxon>Bacteroidia</taxon>
        <taxon>Bacteroidales</taxon>
        <taxon>Candidatus Cryptobacteroides</taxon>
    </lineage>
</organism>
<evidence type="ECO:0000313" key="2">
    <source>
        <dbReference type="EMBL" id="MBO8474712.1"/>
    </source>
</evidence>
<dbReference type="EMBL" id="JADIMD010000082">
    <property type="protein sequence ID" value="MBO8474712.1"/>
    <property type="molecule type" value="Genomic_DNA"/>
</dbReference>
<dbReference type="InterPro" id="IPR013783">
    <property type="entry name" value="Ig-like_fold"/>
</dbReference>
<evidence type="ECO:0000256" key="1">
    <source>
        <dbReference type="SAM" id="SignalP"/>
    </source>
</evidence>
<dbReference type="Gene3D" id="2.60.40.10">
    <property type="entry name" value="Immunoglobulins"/>
    <property type="match status" value="1"/>
</dbReference>
<name>A0A9D9ILC3_9BACT</name>
<reference evidence="2" key="1">
    <citation type="submission" date="2020-10" db="EMBL/GenBank/DDBJ databases">
        <authorList>
            <person name="Gilroy R."/>
        </authorList>
    </citation>
    <scope>NUCLEOTIDE SEQUENCE</scope>
    <source>
        <strain evidence="2">B1-13419</strain>
    </source>
</reference>
<feature type="chain" id="PRO_5038758777" evidence="1">
    <location>
        <begin position="20"/>
        <end position="349"/>
    </location>
</feature>
<comment type="caution">
    <text evidence="2">The sequence shown here is derived from an EMBL/GenBank/DDBJ whole genome shotgun (WGS) entry which is preliminary data.</text>
</comment>
<dbReference type="PROSITE" id="PS51257">
    <property type="entry name" value="PROKAR_LIPOPROTEIN"/>
    <property type="match status" value="1"/>
</dbReference>
<dbReference type="InterPro" id="IPR021615">
    <property type="entry name" value="Omp28"/>
</dbReference>
<protein>
    <submittedName>
        <fullName evidence="2">Omp28-related outer membrane protein</fullName>
    </submittedName>
</protein>
<sequence>MLKRILYMVSAVMAAFAAAACSGTVDDSASGIVLTADKSQITADGEDRVNFTVTYGGADVTASAEILCISDGSRVENASFSTNTPGSYAFTATYMGETSERANVNAVSASAGSSKYKKNYFIAEFTEAYCINCPDGSSYLLGYFCREIVGFDNACVLAFHGNSLGEDPLAIPVTAELMNDFKLLTLPSFAFEMRVAGDLMTQRGALRNAYDESPAAHCGFSIASAYDEQSSSAKVTVKLTSDIQSSYRVALFVVEDHVASIQKTITGGEEEDFDHRHVVRSLLTSSYKGESWGQLAPGQEMSKEYTVEIGSDWDLENVTVCALAYDNTGFVNNCLSCPITGTVDYQINN</sequence>
<dbReference type="AlphaFoldDB" id="A0A9D9ILC3"/>
<dbReference type="InterPro" id="IPR008964">
    <property type="entry name" value="Invasin/intimin_cell_adhesion"/>
</dbReference>
<dbReference type="SUPFAM" id="SSF49373">
    <property type="entry name" value="Invasin/intimin cell-adhesion fragments"/>
    <property type="match status" value="1"/>
</dbReference>
<evidence type="ECO:0000313" key="3">
    <source>
        <dbReference type="Proteomes" id="UP000823757"/>
    </source>
</evidence>
<dbReference type="Proteomes" id="UP000823757">
    <property type="component" value="Unassembled WGS sequence"/>
</dbReference>
<keyword evidence="1" id="KW-0732">Signal</keyword>
<reference evidence="2" key="2">
    <citation type="journal article" date="2021" name="PeerJ">
        <title>Extensive microbial diversity within the chicken gut microbiome revealed by metagenomics and culture.</title>
        <authorList>
            <person name="Gilroy R."/>
            <person name="Ravi A."/>
            <person name="Getino M."/>
            <person name="Pursley I."/>
            <person name="Horton D.L."/>
            <person name="Alikhan N.F."/>
            <person name="Baker D."/>
            <person name="Gharbi K."/>
            <person name="Hall N."/>
            <person name="Watson M."/>
            <person name="Adriaenssens E.M."/>
            <person name="Foster-Nyarko E."/>
            <person name="Jarju S."/>
            <person name="Secka A."/>
            <person name="Antonio M."/>
            <person name="Oren A."/>
            <person name="Chaudhuri R.R."/>
            <person name="La Ragione R."/>
            <person name="Hildebrand F."/>
            <person name="Pallen M.J."/>
        </authorList>
    </citation>
    <scope>NUCLEOTIDE SEQUENCE</scope>
    <source>
        <strain evidence="2">B1-13419</strain>
    </source>
</reference>
<dbReference type="Pfam" id="PF11551">
    <property type="entry name" value="Omp28"/>
    <property type="match status" value="1"/>
</dbReference>
<feature type="signal peptide" evidence="1">
    <location>
        <begin position="1"/>
        <end position="19"/>
    </location>
</feature>
<accession>A0A9D9ILC3</accession>
<proteinExistence type="predicted"/>
<gene>
    <name evidence="2" type="ORF">IAB91_05420</name>
</gene>